<evidence type="ECO:0000259" key="2">
    <source>
        <dbReference type="Pfam" id="PF16472"/>
    </source>
</evidence>
<organism evidence="3 4">
    <name type="scientific">Mytilus galloprovincialis</name>
    <name type="common">Mediterranean mussel</name>
    <dbReference type="NCBI Taxonomy" id="29158"/>
    <lineage>
        <taxon>Eukaryota</taxon>
        <taxon>Metazoa</taxon>
        <taxon>Spiralia</taxon>
        <taxon>Lophotrochozoa</taxon>
        <taxon>Mollusca</taxon>
        <taxon>Bivalvia</taxon>
        <taxon>Autobranchia</taxon>
        <taxon>Pteriomorphia</taxon>
        <taxon>Mytilida</taxon>
        <taxon>Mytiloidea</taxon>
        <taxon>Mytilidae</taxon>
        <taxon>Mytilinae</taxon>
        <taxon>Mytilus</taxon>
    </lineage>
</organism>
<feature type="domain" description="Prolow-density lipoprotein receptor-related protein 1-like beta-propeller" evidence="2">
    <location>
        <begin position="59"/>
        <end position="186"/>
    </location>
</feature>
<feature type="signal peptide" evidence="1">
    <location>
        <begin position="1"/>
        <end position="23"/>
    </location>
</feature>
<evidence type="ECO:0000313" key="4">
    <source>
        <dbReference type="Proteomes" id="UP000596742"/>
    </source>
</evidence>
<keyword evidence="1" id="KW-0732">Signal</keyword>
<reference evidence="3" key="1">
    <citation type="submission" date="2018-11" db="EMBL/GenBank/DDBJ databases">
        <authorList>
            <person name="Alioto T."/>
            <person name="Alioto T."/>
        </authorList>
    </citation>
    <scope>NUCLEOTIDE SEQUENCE</scope>
</reference>
<evidence type="ECO:0000313" key="3">
    <source>
        <dbReference type="EMBL" id="VDI83630.1"/>
    </source>
</evidence>
<dbReference type="GO" id="GO:0005886">
    <property type="term" value="C:plasma membrane"/>
    <property type="evidence" value="ECO:0007669"/>
    <property type="project" value="TreeGrafter"/>
</dbReference>
<dbReference type="Proteomes" id="UP000596742">
    <property type="component" value="Unassembled WGS sequence"/>
</dbReference>
<sequence>MKCKLVVLSELFILFCLIGQGVQFKLIVSTLGKVTEVNLQTRAVTHLLTNLESEIDSMDYDYKNGYIYFPRYSKNDILRFRYPSNYAYQIENVTMANNPIGIAIDPLYSHLYWIERYTGKLYQCNMDGSNQLLILQDYPMFALTLDVINRWIYYSIIDTSHNVIRRARINGTEKQTFTDVHTQTVSGLSIDFNEGHIYWMEYITGDLMSSDVKVTAVSQVFMTNTANTNRGIHAYHNIIYCSNGNQILKVTVSSTVTANITYTDKEQIYGVFIYSETS</sequence>
<dbReference type="Gene3D" id="2.120.10.30">
    <property type="entry name" value="TolB, C-terminal domain"/>
    <property type="match status" value="1"/>
</dbReference>
<dbReference type="SUPFAM" id="SSF63825">
    <property type="entry name" value="YWTD domain"/>
    <property type="match status" value="1"/>
</dbReference>
<dbReference type="PANTHER" id="PTHR46513:SF13">
    <property type="entry name" value="EGF-LIKE DOMAIN-CONTAINING PROTEIN"/>
    <property type="match status" value="1"/>
</dbReference>
<dbReference type="OrthoDB" id="6060441at2759"/>
<dbReference type="Pfam" id="PF16472">
    <property type="entry name" value="DUF5050"/>
    <property type="match status" value="1"/>
</dbReference>
<dbReference type="EMBL" id="UYJE01010494">
    <property type="protein sequence ID" value="VDI83630.1"/>
    <property type="molecule type" value="Genomic_DNA"/>
</dbReference>
<dbReference type="GO" id="GO:0060070">
    <property type="term" value="P:canonical Wnt signaling pathway"/>
    <property type="evidence" value="ECO:0007669"/>
    <property type="project" value="TreeGrafter"/>
</dbReference>
<proteinExistence type="predicted"/>
<name>A0A8B6HQK8_MYTGA</name>
<dbReference type="InterPro" id="IPR000033">
    <property type="entry name" value="LDLR_classB_rpt"/>
</dbReference>
<keyword evidence="4" id="KW-1185">Reference proteome</keyword>
<dbReference type="GO" id="GO:0017147">
    <property type="term" value="F:Wnt-protein binding"/>
    <property type="evidence" value="ECO:0007669"/>
    <property type="project" value="TreeGrafter"/>
</dbReference>
<dbReference type="InterPro" id="IPR032485">
    <property type="entry name" value="LRP1-like_beta_prop"/>
</dbReference>
<gene>
    <name evidence="3" type="ORF">MGAL_10B065795</name>
</gene>
<dbReference type="GO" id="GO:0042813">
    <property type="term" value="F:Wnt receptor activity"/>
    <property type="evidence" value="ECO:0007669"/>
    <property type="project" value="TreeGrafter"/>
</dbReference>
<dbReference type="InterPro" id="IPR011042">
    <property type="entry name" value="6-blade_b-propeller_TolB-like"/>
</dbReference>
<dbReference type="AlphaFoldDB" id="A0A8B6HQK8"/>
<evidence type="ECO:0000256" key="1">
    <source>
        <dbReference type="SAM" id="SignalP"/>
    </source>
</evidence>
<comment type="caution">
    <text evidence="3">The sequence shown here is derived from an EMBL/GenBank/DDBJ whole genome shotgun (WGS) entry which is preliminary data.</text>
</comment>
<dbReference type="InterPro" id="IPR050778">
    <property type="entry name" value="Cueball_EGF_LRP_Nidogen"/>
</dbReference>
<dbReference type="PANTHER" id="PTHR46513">
    <property type="entry name" value="VITELLOGENIN RECEPTOR-LIKE PROTEIN-RELATED-RELATED"/>
    <property type="match status" value="1"/>
</dbReference>
<protein>
    <recommendedName>
        <fullName evidence="2">Prolow-density lipoprotein receptor-related protein 1-like beta-propeller domain-containing protein</fullName>
    </recommendedName>
</protein>
<dbReference type="SMART" id="SM00135">
    <property type="entry name" value="LY"/>
    <property type="match status" value="3"/>
</dbReference>
<accession>A0A8B6HQK8</accession>
<feature type="chain" id="PRO_5032592612" description="Prolow-density lipoprotein receptor-related protein 1-like beta-propeller domain-containing protein" evidence="1">
    <location>
        <begin position="24"/>
        <end position="278"/>
    </location>
</feature>